<reference evidence="4" key="2">
    <citation type="journal article" date="2021" name="Genome Biol. Evol.">
        <title>Developing a high-quality reference genome for a parasitic bivalve with doubly uniparental inheritance (Bivalvia: Unionida).</title>
        <authorList>
            <person name="Smith C.H."/>
        </authorList>
    </citation>
    <scope>NUCLEOTIDE SEQUENCE</scope>
    <source>
        <strain evidence="4">CHS0354</strain>
        <tissue evidence="4">Mantle</tissue>
    </source>
</reference>
<dbReference type="EMBL" id="JAEAOA010001977">
    <property type="protein sequence ID" value="KAK3581116.1"/>
    <property type="molecule type" value="Genomic_DNA"/>
</dbReference>
<gene>
    <name evidence="4" type="ORF">CHS0354_033909</name>
</gene>
<organism evidence="4 5">
    <name type="scientific">Potamilus streckersoni</name>
    <dbReference type="NCBI Taxonomy" id="2493646"/>
    <lineage>
        <taxon>Eukaryota</taxon>
        <taxon>Metazoa</taxon>
        <taxon>Spiralia</taxon>
        <taxon>Lophotrochozoa</taxon>
        <taxon>Mollusca</taxon>
        <taxon>Bivalvia</taxon>
        <taxon>Autobranchia</taxon>
        <taxon>Heteroconchia</taxon>
        <taxon>Palaeoheterodonta</taxon>
        <taxon>Unionida</taxon>
        <taxon>Unionoidea</taxon>
        <taxon>Unionidae</taxon>
        <taxon>Ambleminae</taxon>
        <taxon>Lampsilini</taxon>
        <taxon>Potamilus</taxon>
    </lineage>
</organism>
<evidence type="ECO:0000259" key="3">
    <source>
        <dbReference type="Pfam" id="PF14951"/>
    </source>
</evidence>
<dbReference type="GO" id="GO:0070202">
    <property type="term" value="P:regulation of establishment of protein localization to chromosome"/>
    <property type="evidence" value="ECO:0007669"/>
    <property type="project" value="TreeGrafter"/>
</dbReference>
<dbReference type="Pfam" id="PF14950">
    <property type="entry name" value="DUF4502"/>
    <property type="match status" value="1"/>
</dbReference>
<dbReference type="PANTHER" id="PTHR34347">
    <property type="entry name" value="DNA REPAIR-SCAFFOLDING PROTEIN SPIDR"/>
    <property type="match status" value="1"/>
</dbReference>
<proteinExistence type="predicted"/>
<evidence type="ECO:0000313" key="4">
    <source>
        <dbReference type="EMBL" id="KAK3581116.1"/>
    </source>
</evidence>
<protein>
    <recommendedName>
        <fullName evidence="6">DUF4503 domain-containing protein</fullName>
    </recommendedName>
</protein>
<feature type="compositionally biased region" description="Polar residues" evidence="1">
    <location>
        <begin position="214"/>
        <end position="229"/>
    </location>
</feature>
<feature type="compositionally biased region" description="Polar residues" evidence="1">
    <location>
        <begin position="30"/>
        <end position="39"/>
    </location>
</feature>
<dbReference type="GO" id="GO:0000228">
    <property type="term" value="C:nuclear chromosome"/>
    <property type="evidence" value="ECO:0007669"/>
    <property type="project" value="TreeGrafter"/>
</dbReference>
<dbReference type="InterPro" id="IPR028032">
    <property type="entry name" value="DUF4503"/>
</dbReference>
<accession>A0AAE0VKN4</accession>
<feature type="domain" description="DUF4502" evidence="2">
    <location>
        <begin position="28"/>
        <end position="377"/>
    </location>
</feature>
<evidence type="ECO:0000313" key="5">
    <source>
        <dbReference type="Proteomes" id="UP001195483"/>
    </source>
</evidence>
<evidence type="ECO:0008006" key="6">
    <source>
        <dbReference type="Google" id="ProtNLM"/>
    </source>
</evidence>
<evidence type="ECO:0000256" key="1">
    <source>
        <dbReference type="SAM" id="MobiDB-lite"/>
    </source>
</evidence>
<keyword evidence="5" id="KW-1185">Reference proteome</keyword>
<feature type="region of interest" description="Disordered" evidence="1">
    <location>
        <begin position="549"/>
        <end position="571"/>
    </location>
</feature>
<dbReference type="AlphaFoldDB" id="A0AAE0VKN4"/>
<name>A0AAE0VKN4_9BIVA</name>
<dbReference type="PANTHER" id="PTHR34347:SF1">
    <property type="entry name" value="DNA REPAIR-SCAFFOLDING PROTEIN"/>
    <property type="match status" value="1"/>
</dbReference>
<reference evidence="4" key="1">
    <citation type="journal article" date="2021" name="Genome Biol. Evol.">
        <title>A High-Quality Reference Genome for a Parasitic Bivalve with Doubly Uniparental Inheritance (Bivalvia: Unionida).</title>
        <authorList>
            <person name="Smith C.H."/>
        </authorList>
    </citation>
    <scope>NUCLEOTIDE SEQUENCE</scope>
    <source>
        <strain evidence="4">CHS0354</strain>
    </source>
</reference>
<sequence>MSRKQYRKRKLHADIDSTGPAPLVSPYRETGSSSVNQGYKSSEWTRCQEGFTDPYTKTHYSTSQDKGYVQIWKSFPDHDVDFSEDEGSESEIDKSIAWSESESSDIAEEPCEPAMLSKRRKIARERHYQERGRKKLSVISQQSNFNIDHFNSDSDATEEKEKKEEEKRLNPDQECLNPALKSNTYQCKEIAAIHGYDSGDEMVTQDLESQKINSCASSVQGSTSSTTPPSEFGSRSVFKASDWVKTLNLISPVKTESDQEQMGGGNSEKKKNKFKKNGMAEQLSRLCSREKSARRIWSHQLMSGNMQDSKSPLILVSIVDIGVLFSLPLAMCKILSSAAENGDSEMNSDQLVLFSSVQNLKLQSGSQIKIISPWQELDLKSIGQRVLLCSHYYTVTDELEVKMFSNLQEGGHLEQYHNRMRKLTVTASWRCPCIQVLTNPTVCPAYKFPGVPGLLLTKDKESSSNKSWIKGDDSSSMSSLHTISEAKKVQSTCDSILESLERAGSGYNGNISFIGVLRKLFMWRLSSEVKWDLALFSMLDCIWSGTAARTNSQDSSQDSGKDSQPGINTASVPSASARTNCLGFCYIMVPEGVAEESFHVEQSLKNPITNHAPQIKWLTDLHNAIRDGGSGCSRKTFISKILYIDRLSVDSDSGAAVPNASSDICWTRLYLTDFSLAINNEKYTIINIRDSCTLDASINADNCVLLFQDIFVDQGRLYADGFSSIRTPYNREEMTFGDFDIADLKRLAISLPILEPKPDVGSLYLVNGIIVLVDENSAYSWDVCEHCGRDVILDQTGTNHSDQVCDKCGQLIKKPIIRMKMEVYVQCEHLHSCRVRVDLLQETIISLLPAETDEEGYELVTVLGRHVGPITCKFLQIGRDKEQKRPEFYLKEIKLF</sequence>
<dbReference type="Pfam" id="PF14951">
    <property type="entry name" value="DUF4503"/>
    <property type="match status" value="1"/>
</dbReference>
<feature type="region of interest" description="Disordered" evidence="1">
    <location>
        <begin position="80"/>
        <end position="176"/>
    </location>
</feature>
<dbReference type="InterPro" id="IPR028026">
    <property type="entry name" value="DUF4502"/>
</dbReference>
<dbReference type="GO" id="GO:0005654">
    <property type="term" value="C:nucleoplasm"/>
    <property type="evidence" value="ECO:0007669"/>
    <property type="project" value="TreeGrafter"/>
</dbReference>
<comment type="caution">
    <text evidence="4">The sequence shown here is derived from an EMBL/GenBank/DDBJ whole genome shotgun (WGS) entry which is preliminary data.</text>
</comment>
<feature type="compositionally biased region" description="Low complexity" evidence="1">
    <location>
        <begin position="552"/>
        <end position="564"/>
    </location>
</feature>
<reference evidence="4" key="3">
    <citation type="submission" date="2023-05" db="EMBL/GenBank/DDBJ databases">
        <authorList>
            <person name="Smith C.H."/>
        </authorList>
    </citation>
    <scope>NUCLEOTIDE SEQUENCE</scope>
    <source>
        <strain evidence="4">CHS0354</strain>
        <tissue evidence="4">Mantle</tissue>
    </source>
</reference>
<feature type="region of interest" description="Disordered" evidence="1">
    <location>
        <begin position="214"/>
        <end position="233"/>
    </location>
</feature>
<feature type="region of interest" description="Disordered" evidence="1">
    <location>
        <begin position="255"/>
        <end position="275"/>
    </location>
</feature>
<feature type="domain" description="DUF4503" evidence="3">
    <location>
        <begin position="534"/>
        <end position="878"/>
    </location>
</feature>
<dbReference type="Proteomes" id="UP001195483">
    <property type="component" value="Unassembled WGS sequence"/>
</dbReference>
<dbReference type="InterPro" id="IPR053054">
    <property type="entry name" value="DNA_repair-scaffolding"/>
</dbReference>
<evidence type="ECO:0000259" key="2">
    <source>
        <dbReference type="Pfam" id="PF14950"/>
    </source>
</evidence>
<feature type="compositionally biased region" description="Basic and acidic residues" evidence="1">
    <location>
        <begin position="157"/>
        <end position="171"/>
    </location>
</feature>
<feature type="region of interest" description="Disordered" evidence="1">
    <location>
        <begin position="1"/>
        <end position="39"/>
    </location>
</feature>
<feature type="compositionally biased region" description="Acidic residues" evidence="1">
    <location>
        <begin position="102"/>
        <end position="111"/>
    </location>
</feature>
<dbReference type="GO" id="GO:0000724">
    <property type="term" value="P:double-strand break repair via homologous recombination"/>
    <property type="evidence" value="ECO:0007669"/>
    <property type="project" value="TreeGrafter"/>
</dbReference>
<feature type="compositionally biased region" description="Basic residues" evidence="1">
    <location>
        <begin position="1"/>
        <end position="11"/>
    </location>
</feature>